<dbReference type="Pfam" id="PF22907">
    <property type="entry name" value="Ams1-like_1st"/>
    <property type="match status" value="1"/>
</dbReference>
<dbReference type="SMART" id="SM00872">
    <property type="entry name" value="Alpha-mann_mid"/>
    <property type="match status" value="1"/>
</dbReference>
<dbReference type="SUPFAM" id="SSF88713">
    <property type="entry name" value="Glycoside hydrolase/deacetylase"/>
    <property type="match status" value="1"/>
</dbReference>
<keyword evidence="7" id="KW-1185">Reference proteome</keyword>
<evidence type="ECO:0000256" key="4">
    <source>
        <dbReference type="ARBA" id="ARBA00023295"/>
    </source>
</evidence>
<dbReference type="Gene3D" id="2.70.98.30">
    <property type="entry name" value="Golgi alpha-mannosidase II, domain 4"/>
    <property type="match status" value="1"/>
</dbReference>
<dbReference type="InterPro" id="IPR028995">
    <property type="entry name" value="Glyco_hydro_57/38_cen_sf"/>
</dbReference>
<keyword evidence="3" id="KW-0378">Hydrolase</keyword>
<evidence type="ECO:0000313" key="6">
    <source>
        <dbReference type="EMBL" id="GLV54456.1"/>
    </source>
</evidence>
<feature type="domain" description="Glycoside hydrolase family 38 central" evidence="5">
    <location>
        <begin position="503"/>
        <end position="581"/>
    </location>
</feature>
<evidence type="ECO:0000259" key="5">
    <source>
        <dbReference type="SMART" id="SM00872"/>
    </source>
</evidence>
<dbReference type="InterPro" id="IPR011330">
    <property type="entry name" value="Glyco_hydro/deAcase_b/a-brl"/>
</dbReference>
<dbReference type="Pfam" id="PF07748">
    <property type="entry name" value="Glyco_hydro_38C"/>
    <property type="match status" value="1"/>
</dbReference>
<name>A0ABQ6FJQ9_9CHLR</name>
<dbReference type="SUPFAM" id="SSF74650">
    <property type="entry name" value="Galactose mutarotase-like"/>
    <property type="match status" value="1"/>
</dbReference>
<evidence type="ECO:0000256" key="1">
    <source>
        <dbReference type="ARBA" id="ARBA00009792"/>
    </source>
</evidence>
<dbReference type="InterPro" id="IPR000602">
    <property type="entry name" value="Glyco_hydro_38_N"/>
</dbReference>
<dbReference type="CDD" id="cd10789">
    <property type="entry name" value="GH38N_AMII_ER_cytosolic"/>
    <property type="match status" value="1"/>
</dbReference>
<keyword evidence="4" id="KW-0326">Glycosidase</keyword>
<protein>
    <submittedName>
        <fullName evidence="6">Alpha-mannosidase</fullName>
    </submittedName>
</protein>
<dbReference type="InterPro" id="IPR041147">
    <property type="entry name" value="GH38_C"/>
</dbReference>
<dbReference type="SUPFAM" id="SSF88688">
    <property type="entry name" value="Families 57/38 glycoside transferase middle domain"/>
    <property type="match status" value="1"/>
</dbReference>
<dbReference type="InterPro" id="IPR011013">
    <property type="entry name" value="Gal_mutarotase_sf_dom"/>
</dbReference>
<sequence>MPYHYLKTQRALAATLQRIEKAIYTPLAELQTEAWITPEPVPFAERQSGRHATIALSQSWGKLWDCAWFHFTGQVPEQAAGQAVVLLVDLSGEACVVDASGDPLQGLTTVSSEFDYSLGRPGKHVFPLTNRAQGGESIDLWADAGCNDLFGRYQDSGTLKEAHVALFHEELYHLYYDFEVLHELMTKLSPDTARQQRILFALSQADGELVEYTSEEASRARAILAPELAKSGGTPSLRLSAIGHAHIDLAWLWPIRETIRKGARTFSTALALLDRYPDYIFGASQPQLYQWMKDYYPQLFQRIAPKVAEGRWETQGAMWVEPDTNISGGEALVRQIIYGKRFFREEFGTEPKMLWLPDVFGYSGALPQILKKAGVDYFLTIKLSWNTYNVFPHHTFYWQGIDGSRVLAHMPPEGTYNSSAAPRALLAAEKNFADKAISEYSTLLFGIGDGGGGPGVEHLERLAREKNLAGLPPVKQEPIETFFERIATDTDDYGTWVGELYLEKHQGTYTTQARNKRFNRKLELALRELEFAAVLAARTPGYTYPTTELDAIWKEVLLYQFHDILPGSSITRVYDESLARYAQLSNQVQDLTHQARATLLKQPEDTTGAVTLFNSLSWERQQWLQVEGAWRHVTVPALGYVSLEQASNGDAKDVGAQLEASANVLQNDKLRVQFAPDGSIQSIFDKDLQREVLESGAYGNRLALYHDEGDAWDFSIQYDEQTPHYFKLEEMSVRVNGPQAIAEQHYRFGQSTLQQRIILTAGSPRLDFVTHVDWQENHTMLRTSFPLAVNASEATCDIQFGSIKRPTHRNTSWDMARYEICAHKWIDLSQWDHGVALLNDCKYGHKITQNTLDLNLLRSPSYPDPAADRAEHDFTYALYPHAGNHITGNVMRAGYELNVPIQYVQGEPQQGSSSVTSLAQVAAENVIIETIKKAEKGDDIIIRLYEASGSSTRTTLTVNVPIKAASSTNLLEAVEATLPVQDTHTIELDFNPFEIVTLRIQI</sequence>
<organism evidence="6 7">
    <name type="scientific">Dictyobacter halimunensis</name>
    <dbReference type="NCBI Taxonomy" id="3026934"/>
    <lineage>
        <taxon>Bacteria</taxon>
        <taxon>Bacillati</taxon>
        <taxon>Chloroflexota</taxon>
        <taxon>Ktedonobacteria</taxon>
        <taxon>Ktedonobacterales</taxon>
        <taxon>Dictyobacteraceae</taxon>
        <taxon>Dictyobacter</taxon>
    </lineage>
</organism>
<comment type="similarity">
    <text evidence="1">Belongs to the glycosyl hydrolase 38 family.</text>
</comment>
<dbReference type="InterPro" id="IPR011682">
    <property type="entry name" value="Glyco_hydro_38_C"/>
</dbReference>
<evidence type="ECO:0000256" key="2">
    <source>
        <dbReference type="ARBA" id="ARBA00022723"/>
    </source>
</evidence>
<comment type="caution">
    <text evidence="6">The sequence shown here is derived from an EMBL/GenBank/DDBJ whole genome shotgun (WGS) entry which is preliminary data.</text>
</comment>
<keyword evidence="2" id="KW-0479">Metal-binding</keyword>
<dbReference type="Pfam" id="PF01074">
    <property type="entry name" value="Glyco_hydro_38N"/>
    <property type="match status" value="1"/>
</dbReference>
<dbReference type="Proteomes" id="UP001344906">
    <property type="component" value="Unassembled WGS sequence"/>
</dbReference>
<dbReference type="EMBL" id="BSRI01000001">
    <property type="protein sequence ID" value="GLV54456.1"/>
    <property type="molecule type" value="Genomic_DNA"/>
</dbReference>
<evidence type="ECO:0000313" key="7">
    <source>
        <dbReference type="Proteomes" id="UP001344906"/>
    </source>
</evidence>
<dbReference type="Gene3D" id="2.60.40.2220">
    <property type="match status" value="1"/>
</dbReference>
<dbReference type="PANTHER" id="PTHR46017">
    <property type="entry name" value="ALPHA-MANNOSIDASE 2C1"/>
    <property type="match status" value="1"/>
</dbReference>
<reference evidence="6 7" key="1">
    <citation type="submission" date="2023-02" db="EMBL/GenBank/DDBJ databases">
        <title>Dictyobacter halimunensis sp. nov., a new member of the class Ktedonobacteria from forest soil in a geothermal area.</title>
        <authorList>
            <person name="Rachmania M.K."/>
            <person name="Ningsih F."/>
            <person name="Sakai Y."/>
            <person name="Yabe S."/>
            <person name="Yokota A."/>
            <person name="Sjamsuridzal W."/>
        </authorList>
    </citation>
    <scope>NUCLEOTIDE SEQUENCE [LARGE SCALE GENOMIC DNA]</scope>
    <source>
        <strain evidence="6 7">S3.2.2.5</strain>
    </source>
</reference>
<dbReference type="Gene3D" id="3.20.110.10">
    <property type="entry name" value="Glycoside hydrolase 38, N terminal domain"/>
    <property type="match status" value="1"/>
</dbReference>
<dbReference type="Gene3D" id="1.20.1270.50">
    <property type="entry name" value="Glycoside hydrolase family 38, central domain"/>
    <property type="match status" value="1"/>
</dbReference>
<dbReference type="InterPro" id="IPR054723">
    <property type="entry name" value="Ams1-like_N"/>
</dbReference>
<gene>
    <name evidence="6" type="ORF">KDH_13030</name>
</gene>
<dbReference type="InterPro" id="IPR015341">
    <property type="entry name" value="Glyco_hydro_38_cen"/>
</dbReference>
<evidence type="ECO:0000256" key="3">
    <source>
        <dbReference type="ARBA" id="ARBA00022801"/>
    </source>
</evidence>
<dbReference type="Pfam" id="PF17677">
    <property type="entry name" value="Glyco_hydro38C2"/>
    <property type="match status" value="1"/>
</dbReference>
<dbReference type="RefSeq" id="WP_338248122.1">
    <property type="nucleotide sequence ID" value="NZ_BSRI01000001.1"/>
</dbReference>
<dbReference type="Pfam" id="PF09261">
    <property type="entry name" value="Alpha-mann_mid"/>
    <property type="match status" value="1"/>
</dbReference>
<proteinExistence type="inferred from homology"/>
<dbReference type="InterPro" id="IPR037094">
    <property type="entry name" value="Glyco_hydro_38_cen_sf"/>
</dbReference>
<accession>A0ABQ6FJQ9</accession>
<dbReference type="InterPro" id="IPR027291">
    <property type="entry name" value="Glyco_hydro_38_N_sf"/>
</dbReference>
<dbReference type="PANTHER" id="PTHR46017:SF1">
    <property type="entry name" value="ALPHA-MANNOSIDASE 2C1"/>
    <property type="match status" value="1"/>
</dbReference>